<evidence type="ECO:0000313" key="2">
    <source>
        <dbReference type="EMBL" id="MFC4016248.1"/>
    </source>
</evidence>
<dbReference type="Pfam" id="PF13471">
    <property type="entry name" value="Transglut_core3"/>
    <property type="match status" value="1"/>
</dbReference>
<reference evidence="3" key="1">
    <citation type="journal article" date="2019" name="Int. J. Syst. Evol. Microbiol.">
        <title>The Global Catalogue of Microorganisms (GCM) 10K type strain sequencing project: providing services to taxonomists for standard genome sequencing and annotation.</title>
        <authorList>
            <consortium name="The Broad Institute Genomics Platform"/>
            <consortium name="The Broad Institute Genome Sequencing Center for Infectious Disease"/>
            <person name="Wu L."/>
            <person name="Ma J."/>
        </authorList>
    </citation>
    <scope>NUCLEOTIDE SEQUENCE [LARGE SCALE GENOMIC DNA]</scope>
    <source>
        <strain evidence="3">TBRC 1276</strain>
    </source>
</reference>
<dbReference type="EMBL" id="JBHSBI010000064">
    <property type="protein sequence ID" value="MFC4016248.1"/>
    <property type="molecule type" value="Genomic_DNA"/>
</dbReference>
<dbReference type="InterPro" id="IPR032708">
    <property type="entry name" value="McjB_C"/>
</dbReference>
<comment type="caution">
    <text evidence="2">The sequence shown here is derived from an EMBL/GenBank/DDBJ whole genome shotgun (WGS) entry which is preliminary data.</text>
</comment>
<dbReference type="InterPro" id="IPR053521">
    <property type="entry name" value="McjB-like"/>
</dbReference>
<name>A0ABV8GQH6_9ACTN</name>
<accession>A0ABV8GQH6</accession>
<dbReference type="RefSeq" id="WP_379536039.1">
    <property type="nucleotide sequence ID" value="NZ_JBHSBI010000064.1"/>
</dbReference>
<evidence type="ECO:0000313" key="3">
    <source>
        <dbReference type="Proteomes" id="UP001595851"/>
    </source>
</evidence>
<evidence type="ECO:0000259" key="1">
    <source>
        <dbReference type="Pfam" id="PF13471"/>
    </source>
</evidence>
<dbReference type="Proteomes" id="UP001595851">
    <property type="component" value="Unassembled WGS sequence"/>
</dbReference>
<sequence>MNSAVPLTAPRPPLIRRAAARAAIAAARLLACLPPRRIVAVLHLIRHGSAPATHAQALRARNDIVATSRRCAGRYCLQRSLATVLLCRMRGTWPRWCTGVRTPPFAAHAWVEAEGRQVGEPADTVTFQVILDVSHPRRDPMRDPEVTA</sequence>
<dbReference type="NCBIfam" id="NF033537">
    <property type="entry name" value="lasso_biosyn_B2"/>
    <property type="match status" value="1"/>
</dbReference>
<proteinExistence type="predicted"/>
<protein>
    <submittedName>
        <fullName evidence="2">Lasso peptide biosynthesis B2 protein</fullName>
    </submittedName>
</protein>
<organism evidence="2 3">
    <name type="scientific">Nonomuraea purpurea</name>
    <dbReference type="NCBI Taxonomy" id="1849276"/>
    <lineage>
        <taxon>Bacteria</taxon>
        <taxon>Bacillati</taxon>
        <taxon>Actinomycetota</taxon>
        <taxon>Actinomycetes</taxon>
        <taxon>Streptosporangiales</taxon>
        <taxon>Streptosporangiaceae</taxon>
        <taxon>Nonomuraea</taxon>
    </lineage>
</organism>
<gene>
    <name evidence="2" type="ORF">ACFOY2_54200</name>
</gene>
<feature type="domain" description="Microcin J25-processing protein McjB C-terminal" evidence="1">
    <location>
        <begin position="22"/>
        <end position="131"/>
    </location>
</feature>
<keyword evidence="3" id="KW-1185">Reference proteome</keyword>